<dbReference type="InterPro" id="IPR001128">
    <property type="entry name" value="Cyt_P450"/>
</dbReference>
<proteinExistence type="inferred from homology"/>
<dbReference type="InterPro" id="IPR036396">
    <property type="entry name" value="Cyt_P450_sf"/>
</dbReference>
<dbReference type="EMBL" id="CP126975">
    <property type="protein sequence ID" value="WIM79895.1"/>
    <property type="molecule type" value="Genomic_DNA"/>
</dbReference>
<evidence type="ECO:0000256" key="3">
    <source>
        <dbReference type="RuleBase" id="RU000461"/>
    </source>
</evidence>
<gene>
    <name evidence="4" type="ORF">QP018_01185</name>
</gene>
<keyword evidence="3" id="KW-0349">Heme</keyword>
<keyword evidence="3" id="KW-0408">Iron</keyword>
<dbReference type="GO" id="GO:0005506">
    <property type="term" value="F:iron ion binding"/>
    <property type="evidence" value="ECO:0007669"/>
    <property type="project" value="InterPro"/>
</dbReference>
<sequence length="354" mass="41064">MCNTSIDLISSYKEFYEKLISYDTKAKGFYFNKDRKYWVVYGYEDCSNLLSNAYVSKKRMLIPLELFDKEMDLVERFLHLINKSIIFRDDKKSGVVRLIHDNYKKIDILYIIERFLGKEKIIDEQNLSKLNNYLASLLVGFESDISLTKHAENVGMLFDGRVRDKEHFISIVKSFLIIFDVFKRFYNTTDINTSDIVVTYIAAHQTTMQLIVASLYNIYKFNLSVTRENVRDIITESSRLCSPILCMGRIVTQNINYKDFIFKKGDRIMFYTGMANFDPNVFKNPFEFSLNRYEKPLSFGSGVHMCIGMGISLSFSSKCVDFICSNYSIKNVSVFELIKGVSSLGAFRFSIEVG</sequence>
<dbReference type="PANTHER" id="PTHR46696:SF1">
    <property type="entry name" value="CYTOCHROME P450 YJIB-RELATED"/>
    <property type="match status" value="1"/>
</dbReference>
<dbReference type="Gene3D" id="1.10.630.10">
    <property type="entry name" value="Cytochrome P450"/>
    <property type="match status" value="1"/>
</dbReference>
<dbReference type="GO" id="GO:0004497">
    <property type="term" value="F:monooxygenase activity"/>
    <property type="evidence" value="ECO:0007669"/>
    <property type="project" value="UniProtKB-KW"/>
</dbReference>
<dbReference type="InterPro" id="IPR017972">
    <property type="entry name" value="Cyt_P450_CS"/>
</dbReference>
<evidence type="ECO:0000256" key="2">
    <source>
        <dbReference type="ARBA" id="ARBA00010617"/>
    </source>
</evidence>
<accession>A0AAX3XE92</accession>
<reference evidence="4 5" key="1">
    <citation type="submission" date="2023-06" db="EMBL/GenBank/DDBJ databases">
        <title>Complete Genome Sequence of Gallibacterium anatis Strain BJF12, Isolated from a chicken with diarrhea.</title>
        <authorList>
            <person name="Guo F."/>
            <person name="Bu W."/>
            <person name="Xu F."/>
            <person name="Wen T."/>
        </authorList>
    </citation>
    <scope>NUCLEOTIDE SEQUENCE [LARGE SCALE GENOMIC DNA]</scope>
    <source>
        <strain evidence="4 5">BJF12</strain>
    </source>
</reference>
<evidence type="ECO:0000313" key="4">
    <source>
        <dbReference type="EMBL" id="WIM79895.1"/>
    </source>
</evidence>
<evidence type="ECO:0000256" key="1">
    <source>
        <dbReference type="ARBA" id="ARBA00001971"/>
    </source>
</evidence>
<keyword evidence="3" id="KW-0560">Oxidoreductase</keyword>
<dbReference type="AlphaFoldDB" id="A0AAX3XE92"/>
<keyword evidence="3" id="KW-0503">Monooxygenase</keyword>
<organism evidence="4 5">
    <name type="scientific">Gallibacterium anatis</name>
    <dbReference type="NCBI Taxonomy" id="750"/>
    <lineage>
        <taxon>Bacteria</taxon>
        <taxon>Pseudomonadati</taxon>
        <taxon>Pseudomonadota</taxon>
        <taxon>Gammaproteobacteria</taxon>
        <taxon>Pasteurellales</taxon>
        <taxon>Pasteurellaceae</taxon>
        <taxon>Gallibacterium</taxon>
    </lineage>
</organism>
<dbReference type="PROSITE" id="PS00086">
    <property type="entry name" value="CYTOCHROME_P450"/>
    <property type="match status" value="1"/>
</dbReference>
<comment type="similarity">
    <text evidence="2 3">Belongs to the cytochrome P450 family.</text>
</comment>
<dbReference type="Pfam" id="PF00067">
    <property type="entry name" value="p450"/>
    <property type="match status" value="1"/>
</dbReference>
<keyword evidence="3" id="KW-0479">Metal-binding</keyword>
<dbReference type="Proteomes" id="UP001226750">
    <property type="component" value="Chromosome"/>
</dbReference>
<dbReference type="PRINTS" id="PR00359">
    <property type="entry name" value="BP450"/>
</dbReference>
<name>A0AAX3XE92_9PAST</name>
<dbReference type="GO" id="GO:0016705">
    <property type="term" value="F:oxidoreductase activity, acting on paired donors, with incorporation or reduction of molecular oxygen"/>
    <property type="evidence" value="ECO:0007669"/>
    <property type="project" value="InterPro"/>
</dbReference>
<comment type="cofactor">
    <cofactor evidence="1">
        <name>heme</name>
        <dbReference type="ChEBI" id="CHEBI:30413"/>
    </cofactor>
</comment>
<keyword evidence="5" id="KW-1185">Reference proteome</keyword>
<protein>
    <submittedName>
        <fullName evidence="4">Cytochrome P450</fullName>
    </submittedName>
</protein>
<dbReference type="RefSeq" id="WP_021461875.1">
    <property type="nucleotide sequence ID" value="NZ_CP114281.1"/>
</dbReference>
<dbReference type="PANTHER" id="PTHR46696">
    <property type="entry name" value="P450, PUTATIVE (EUROFUNG)-RELATED"/>
    <property type="match status" value="1"/>
</dbReference>
<dbReference type="InterPro" id="IPR002397">
    <property type="entry name" value="Cyt_P450_B"/>
</dbReference>
<dbReference type="GO" id="GO:0020037">
    <property type="term" value="F:heme binding"/>
    <property type="evidence" value="ECO:0007669"/>
    <property type="project" value="InterPro"/>
</dbReference>
<dbReference type="SUPFAM" id="SSF48264">
    <property type="entry name" value="Cytochrome P450"/>
    <property type="match status" value="1"/>
</dbReference>
<evidence type="ECO:0000313" key="5">
    <source>
        <dbReference type="Proteomes" id="UP001226750"/>
    </source>
</evidence>